<protein>
    <recommendedName>
        <fullName evidence="3">HTH CENPB-type domain-containing protein</fullName>
    </recommendedName>
</protein>
<evidence type="ECO:0000256" key="1">
    <source>
        <dbReference type="ARBA" id="ARBA00023125"/>
    </source>
</evidence>
<keyword evidence="1" id="KW-0238">DNA-binding</keyword>
<gene>
    <name evidence="4" type="ORF">DDE83_009207</name>
</gene>
<organism evidence="4 5">
    <name type="scientific">Stemphylium lycopersici</name>
    <name type="common">Tomato gray leaf spot disease fungus</name>
    <name type="synonym">Thyrospora lycopersici</name>
    <dbReference type="NCBI Taxonomy" id="183478"/>
    <lineage>
        <taxon>Eukaryota</taxon>
        <taxon>Fungi</taxon>
        <taxon>Dikarya</taxon>
        <taxon>Ascomycota</taxon>
        <taxon>Pezizomycotina</taxon>
        <taxon>Dothideomycetes</taxon>
        <taxon>Pleosporomycetidae</taxon>
        <taxon>Pleosporales</taxon>
        <taxon>Pleosporineae</taxon>
        <taxon>Pleosporaceae</taxon>
        <taxon>Stemphylium</taxon>
    </lineage>
</organism>
<comment type="caution">
    <text evidence="4">The sequence shown here is derived from an EMBL/GenBank/DDBJ whole genome shotgun (WGS) entry which is preliminary data.</text>
</comment>
<feature type="region of interest" description="Disordered" evidence="2">
    <location>
        <begin position="143"/>
        <end position="201"/>
    </location>
</feature>
<proteinExistence type="predicted"/>
<feature type="compositionally biased region" description="Basic and acidic residues" evidence="2">
    <location>
        <begin position="148"/>
        <end position="163"/>
    </location>
</feature>
<feature type="domain" description="HTH CENPB-type" evidence="3">
    <location>
        <begin position="49"/>
        <end position="114"/>
    </location>
</feature>
<evidence type="ECO:0000259" key="3">
    <source>
        <dbReference type="PROSITE" id="PS51253"/>
    </source>
</evidence>
<dbReference type="EMBL" id="QGDH01000596">
    <property type="protein sequence ID" value="RAQ99135.1"/>
    <property type="molecule type" value="Genomic_DNA"/>
</dbReference>
<evidence type="ECO:0000313" key="4">
    <source>
        <dbReference type="EMBL" id="RAQ99135.1"/>
    </source>
</evidence>
<dbReference type="Pfam" id="PF03221">
    <property type="entry name" value="HTH_Tnp_Tc5"/>
    <property type="match status" value="1"/>
</dbReference>
<dbReference type="PROSITE" id="PS51253">
    <property type="entry name" value="HTH_CENPB"/>
    <property type="match status" value="1"/>
</dbReference>
<name>A0A364MRM1_STELY</name>
<dbReference type="GO" id="GO:0003677">
    <property type="term" value="F:DNA binding"/>
    <property type="evidence" value="ECO:0007669"/>
    <property type="project" value="UniProtKB-KW"/>
</dbReference>
<evidence type="ECO:0000313" key="5">
    <source>
        <dbReference type="Proteomes" id="UP000249619"/>
    </source>
</evidence>
<reference evidence="5" key="1">
    <citation type="submission" date="2018-05" db="EMBL/GenBank/DDBJ databases">
        <title>Draft genome sequence of Stemphylium lycopersici strain CIDEFI 213.</title>
        <authorList>
            <person name="Medina R."/>
            <person name="Franco M.E.E."/>
            <person name="Lucentini C.G."/>
            <person name="Saparrat M.C.N."/>
            <person name="Balatti P.A."/>
        </authorList>
    </citation>
    <scope>NUCLEOTIDE SEQUENCE [LARGE SCALE GENOMIC DNA]</scope>
    <source>
        <strain evidence="5">CIDEFI 213</strain>
    </source>
</reference>
<dbReference type="Proteomes" id="UP000249619">
    <property type="component" value="Unassembled WGS sequence"/>
</dbReference>
<evidence type="ECO:0000256" key="2">
    <source>
        <dbReference type="SAM" id="MobiDB-lite"/>
    </source>
</evidence>
<accession>A0A364MRM1</accession>
<sequence length="223" mass="25061">MALIDEAIAGLESRDPGEKFALKEVTKKWGVNRSTLGRRWRRVTEPRSDKYAQQQAIGPQQQLELVQYINKLPKQGLRHTREMIRDFSSEVAHQQLSESWVTRFINRHQIHLISKWTTAMDLGWRVGSPHRLSQQTFVFGDTALPKRSNSDKSETAMKRKGEDALTAIPSSSTTLPPTTLPVASTHTTKATARRASATSHSGSAQVKLDYSNFGRSTGALWHL</sequence>
<dbReference type="InterPro" id="IPR006600">
    <property type="entry name" value="HTH_CenpB_DNA-bd_dom"/>
</dbReference>
<dbReference type="AlphaFoldDB" id="A0A364MRM1"/>
<dbReference type="OrthoDB" id="3780530at2759"/>
<keyword evidence="5" id="KW-1185">Reference proteome</keyword>
<feature type="compositionally biased region" description="Low complexity" evidence="2">
    <location>
        <begin position="164"/>
        <end position="201"/>
    </location>
</feature>